<evidence type="ECO:0000256" key="1">
    <source>
        <dbReference type="SAM" id="MobiDB-lite"/>
    </source>
</evidence>
<dbReference type="EMBL" id="BKCP01004716">
    <property type="protein sequence ID" value="GER33230.1"/>
    <property type="molecule type" value="Genomic_DNA"/>
</dbReference>
<keyword evidence="3" id="KW-1185">Reference proteome</keyword>
<keyword evidence="2" id="KW-0418">Kinase</keyword>
<keyword evidence="2" id="KW-0808">Transferase</keyword>
<name>A0A5A7PKC6_STRAF</name>
<proteinExistence type="predicted"/>
<accession>A0A5A7PKC6</accession>
<feature type="compositionally biased region" description="Basic and acidic residues" evidence="1">
    <location>
        <begin position="92"/>
        <end position="110"/>
    </location>
</feature>
<protein>
    <submittedName>
        <fullName evidence="2">Inositol polyphosphate kinase 2 alpha</fullName>
    </submittedName>
</protein>
<sequence length="121" mass="14034">MALSRVDLGENSSALRRMRRLGTDKRLRCKVRNVQTWVSHPDRRQHVHRWIETEEQNQASCVNSKNKQASSPKKNSKPSTMEEAAVEFLLESLKKTPHDQGRFDQKRQDPGRVAQEVFVPL</sequence>
<dbReference type="GO" id="GO:0016301">
    <property type="term" value="F:kinase activity"/>
    <property type="evidence" value="ECO:0007669"/>
    <property type="project" value="UniProtKB-KW"/>
</dbReference>
<organism evidence="2 3">
    <name type="scientific">Striga asiatica</name>
    <name type="common">Asiatic witchweed</name>
    <name type="synonym">Buchnera asiatica</name>
    <dbReference type="NCBI Taxonomy" id="4170"/>
    <lineage>
        <taxon>Eukaryota</taxon>
        <taxon>Viridiplantae</taxon>
        <taxon>Streptophyta</taxon>
        <taxon>Embryophyta</taxon>
        <taxon>Tracheophyta</taxon>
        <taxon>Spermatophyta</taxon>
        <taxon>Magnoliopsida</taxon>
        <taxon>eudicotyledons</taxon>
        <taxon>Gunneridae</taxon>
        <taxon>Pentapetalae</taxon>
        <taxon>asterids</taxon>
        <taxon>lamiids</taxon>
        <taxon>Lamiales</taxon>
        <taxon>Orobanchaceae</taxon>
        <taxon>Buchnereae</taxon>
        <taxon>Striga</taxon>
    </lineage>
</organism>
<comment type="caution">
    <text evidence="2">The sequence shown here is derived from an EMBL/GenBank/DDBJ whole genome shotgun (WGS) entry which is preliminary data.</text>
</comment>
<evidence type="ECO:0000313" key="2">
    <source>
        <dbReference type="EMBL" id="GER33230.1"/>
    </source>
</evidence>
<feature type="region of interest" description="Disordered" evidence="1">
    <location>
        <begin position="53"/>
        <end position="121"/>
    </location>
</feature>
<evidence type="ECO:0000313" key="3">
    <source>
        <dbReference type="Proteomes" id="UP000325081"/>
    </source>
</evidence>
<dbReference type="AlphaFoldDB" id="A0A5A7PKC6"/>
<reference evidence="3" key="1">
    <citation type="journal article" date="2019" name="Curr. Biol.">
        <title>Genome Sequence of Striga asiatica Provides Insight into the Evolution of Plant Parasitism.</title>
        <authorList>
            <person name="Yoshida S."/>
            <person name="Kim S."/>
            <person name="Wafula E.K."/>
            <person name="Tanskanen J."/>
            <person name="Kim Y.M."/>
            <person name="Honaas L."/>
            <person name="Yang Z."/>
            <person name="Spallek T."/>
            <person name="Conn C.E."/>
            <person name="Ichihashi Y."/>
            <person name="Cheong K."/>
            <person name="Cui S."/>
            <person name="Der J.P."/>
            <person name="Gundlach H."/>
            <person name="Jiao Y."/>
            <person name="Hori C."/>
            <person name="Ishida J.K."/>
            <person name="Kasahara H."/>
            <person name="Kiba T."/>
            <person name="Kim M.S."/>
            <person name="Koo N."/>
            <person name="Laohavisit A."/>
            <person name="Lee Y.H."/>
            <person name="Lumba S."/>
            <person name="McCourt P."/>
            <person name="Mortimer J.C."/>
            <person name="Mutuku J.M."/>
            <person name="Nomura T."/>
            <person name="Sasaki-Sekimoto Y."/>
            <person name="Seto Y."/>
            <person name="Wang Y."/>
            <person name="Wakatake T."/>
            <person name="Sakakibara H."/>
            <person name="Demura T."/>
            <person name="Yamaguchi S."/>
            <person name="Yoneyama K."/>
            <person name="Manabe R.I."/>
            <person name="Nelson D.C."/>
            <person name="Schulman A.H."/>
            <person name="Timko M.P."/>
            <person name="dePamphilis C.W."/>
            <person name="Choi D."/>
            <person name="Shirasu K."/>
        </authorList>
    </citation>
    <scope>NUCLEOTIDE SEQUENCE [LARGE SCALE GENOMIC DNA]</scope>
    <source>
        <strain evidence="3">cv. UVA1</strain>
    </source>
</reference>
<gene>
    <name evidence="2" type="ORF">STAS_09342</name>
</gene>
<feature type="compositionally biased region" description="Polar residues" evidence="1">
    <location>
        <begin position="56"/>
        <end position="79"/>
    </location>
</feature>
<dbReference type="Proteomes" id="UP000325081">
    <property type="component" value="Unassembled WGS sequence"/>
</dbReference>